<keyword evidence="3" id="KW-1185">Reference proteome</keyword>
<feature type="region of interest" description="Disordered" evidence="1">
    <location>
        <begin position="231"/>
        <end position="267"/>
    </location>
</feature>
<evidence type="ECO:0000313" key="3">
    <source>
        <dbReference type="Proteomes" id="UP001365542"/>
    </source>
</evidence>
<feature type="region of interest" description="Disordered" evidence="1">
    <location>
        <begin position="869"/>
        <end position="919"/>
    </location>
</feature>
<feature type="compositionally biased region" description="Low complexity" evidence="1">
    <location>
        <begin position="870"/>
        <end position="881"/>
    </location>
</feature>
<proteinExistence type="predicted"/>
<feature type="compositionally biased region" description="Basic and acidic residues" evidence="1">
    <location>
        <begin position="255"/>
        <end position="266"/>
    </location>
</feature>
<protein>
    <submittedName>
        <fullName evidence="2">Uncharacterized protein</fullName>
    </submittedName>
</protein>
<sequence length="919" mass="101989">MESNSIPGGKATVLTFPCNPPSAASSVYAASEASTETMTTSSAASFATNSTIGDYNPQRLGPTTPIHAVVPREANNTLPSNPNTNTPLPLLQFPDGDTLLFINPPPSTISPEIASLRMGATSAPLRVISSKLLSSGSRVFEQLLSPQMQQRIFNRLIKQKKMVLPNGKLPPEIRFVLDLTPEDEGEMAVEWQEKLWCPDLVLRWKSSLVDLEPLPTPSNDENLSKKLEEFRQEQWGQGRTEDNPSDVPPQTAPRPRTDSLPKKENLPEPYSFGRHVLALERLIHILHGVDPLVQHTVDWYTLHCLSVAFGTTDATRDYIARWIFANSLIIETHPALIWRVSVEAGLATLASDAFAAAVMRYNFDPAGAQEIPGATDAALSLADRARRELVDLTAAIWVDQYLPPQSPGSDPEDQQHYEEWRSSLKRYISLQMESTVSGHLENVIPLAMTRNIWLSLQNTRLCSDTTSYSPTDLFATSLGSLQKCIFFWEKWEASVGGETIGNDDLWRDVKLGAPQYPLASVTQQTTIDNQDAQSEIVSQTGTNIAPSSIDDDDYDVRSMSSTHTLNQAMGALNTERDTPLALPGESSSTLVDQLATSQLNTDNSPAENKIQGEIDDIETTEYGKKFTRRSFAMDDEIPQVEQTFKHIEPSYPQSDPDAPEWLRDQLEDLSSQNRPAHFWALMHHPNGDTSRPTEPRIRCLDCPDMLYFAGPGETLHNFRVHLRNVKHMNRLQSRKASEIMLGYQSYSEPPPPKQLVEPATRIPNGLVTILRFCETYVRTKCAEMSARNIVFEPILLEEQLACLEESERVFMPLWSGGEEIPSKNKAGQANRGVSDSSANEDMTVNVSSVGISSTYTDSSTDSFINVNTPASSSDASVIGSSDSEDLVMHSSDENEDDWVMDEDGEEDDSFEDDDDIYFG</sequence>
<feature type="region of interest" description="Disordered" evidence="1">
    <location>
        <begin position="820"/>
        <end position="841"/>
    </location>
</feature>
<name>A0AAV9X368_9PEZI</name>
<reference evidence="2 3" key="1">
    <citation type="submission" date="2019-10" db="EMBL/GenBank/DDBJ databases">
        <authorList>
            <person name="Palmer J.M."/>
        </authorList>
    </citation>
    <scope>NUCLEOTIDE SEQUENCE [LARGE SCALE GENOMIC DNA]</scope>
    <source>
        <strain evidence="2 3">TWF694</strain>
    </source>
</reference>
<gene>
    <name evidence="2" type="ORF">TWF694_002738</name>
</gene>
<evidence type="ECO:0000256" key="1">
    <source>
        <dbReference type="SAM" id="MobiDB-lite"/>
    </source>
</evidence>
<organism evidence="2 3">
    <name type="scientific">Orbilia ellipsospora</name>
    <dbReference type="NCBI Taxonomy" id="2528407"/>
    <lineage>
        <taxon>Eukaryota</taxon>
        <taxon>Fungi</taxon>
        <taxon>Dikarya</taxon>
        <taxon>Ascomycota</taxon>
        <taxon>Pezizomycotina</taxon>
        <taxon>Orbiliomycetes</taxon>
        <taxon>Orbiliales</taxon>
        <taxon>Orbiliaceae</taxon>
        <taxon>Orbilia</taxon>
    </lineage>
</organism>
<comment type="caution">
    <text evidence="2">The sequence shown here is derived from an EMBL/GenBank/DDBJ whole genome shotgun (WGS) entry which is preliminary data.</text>
</comment>
<dbReference type="EMBL" id="JAVHJO010000011">
    <property type="protein sequence ID" value="KAK6533809.1"/>
    <property type="molecule type" value="Genomic_DNA"/>
</dbReference>
<accession>A0AAV9X368</accession>
<dbReference type="Proteomes" id="UP001365542">
    <property type="component" value="Unassembled WGS sequence"/>
</dbReference>
<dbReference type="AlphaFoldDB" id="A0AAV9X368"/>
<feature type="compositionally biased region" description="Polar residues" evidence="1">
    <location>
        <begin position="825"/>
        <end position="841"/>
    </location>
</feature>
<feature type="compositionally biased region" description="Acidic residues" evidence="1">
    <location>
        <begin position="893"/>
        <end position="919"/>
    </location>
</feature>
<evidence type="ECO:0000313" key="2">
    <source>
        <dbReference type="EMBL" id="KAK6533809.1"/>
    </source>
</evidence>